<keyword evidence="2" id="KW-0472">Membrane</keyword>
<reference evidence="4" key="1">
    <citation type="journal article" date="2015" name="Nature">
        <title>Complex archaea that bridge the gap between prokaryotes and eukaryotes.</title>
        <authorList>
            <person name="Spang A."/>
            <person name="Saw J.H."/>
            <person name="Jorgensen S.L."/>
            <person name="Zaremba-Niedzwiedzka K."/>
            <person name="Martijn J."/>
            <person name="Lind A.E."/>
            <person name="van Eijk R."/>
            <person name="Schleper C."/>
            <person name="Guy L."/>
            <person name="Ettema T.J."/>
        </authorList>
    </citation>
    <scope>NUCLEOTIDE SEQUENCE</scope>
</reference>
<proteinExistence type="predicted"/>
<evidence type="ECO:0000256" key="2">
    <source>
        <dbReference type="SAM" id="Phobius"/>
    </source>
</evidence>
<sequence>MTKTVKGMNQVVGRLGVLTKRVAKVGIIAFGVALGLVTREFVNFDQAITSSSAKFGDLNLATAKGQKQLKALGKIARDVGAATQFSATEAAQGLDYLAMAGFNVEQAIAGLPRVIDLATVGKIDLARATDISSDALGAFNMMVKDSSQLQTNMTRINDVMAKTITSSNTDLEQLFETIKKGAPAFTIFRMSPTFVSLYIIVISFSFLGAT</sequence>
<organism evidence="4">
    <name type="scientific">marine sediment metagenome</name>
    <dbReference type="NCBI Taxonomy" id="412755"/>
    <lineage>
        <taxon>unclassified sequences</taxon>
        <taxon>metagenomes</taxon>
        <taxon>ecological metagenomes</taxon>
    </lineage>
</organism>
<evidence type="ECO:0000259" key="3">
    <source>
        <dbReference type="Pfam" id="PF10145"/>
    </source>
</evidence>
<dbReference type="EMBL" id="LAZR01017693">
    <property type="protein sequence ID" value="KKL99369.1"/>
    <property type="molecule type" value="Genomic_DNA"/>
</dbReference>
<feature type="domain" description="Phage tail tape measure protein" evidence="3">
    <location>
        <begin position="76"/>
        <end position="190"/>
    </location>
</feature>
<dbReference type="NCBIfam" id="TIGR01760">
    <property type="entry name" value="tape_meas_TP901"/>
    <property type="match status" value="1"/>
</dbReference>
<dbReference type="Pfam" id="PF10145">
    <property type="entry name" value="PhageMin_Tail"/>
    <property type="match status" value="1"/>
</dbReference>
<dbReference type="AlphaFoldDB" id="A0A0F9GKG8"/>
<keyword evidence="2" id="KW-1133">Transmembrane helix</keyword>
<gene>
    <name evidence="4" type="ORF">LCGC14_1815120</name>
</gene>
<evidence type="ECO:0000313" key="4">
    <source>
        <dbReference type="EMBL" id="KKL99369.1"/>
    </source>
</evidence>
<dbReference type="InterPro" id="IPR010090">
    <property type="entry name" value="Phage_tape_meas"/>
</dbReference>
<accession>A0A0F9GKG8</accession>
<comment type="caution">
    <text evidence="4">The sequence shown here is derived from an EMBL/GenBank/DDBJ whole genome shotgun (WGS) entry which is preliminary data.</text>
</comment>
<evidence type="ECO:0000256" key="1">
    <source>
        <dbReference type="ARBA" id="ARBA00022612"/>
    </source>
</evidence>
<keyword evidence="2" id="KW-0812">Transmembrane</keyword>
<name>A0A0F9GKG8_9ZZZZ</name>
<keyword evidence="1" id="KW-1188">Viral release from host cell</keyword>
<dbReference type="PANTHER" id="PTHR37813">
    <property type="entry name" value="FELS-2 PROPHAGE PROTEIN"/>
    <property type="match status" value="1"/>
</dbReference>
<feature type="transmembrane region" description="Helical" evidence="2">
    <location>
        <begin position="187"/>
        <end position="207"/>
    </location>
</feature>
<dbReference type="PANTHER" id="PTHR37813:SF1">
    <property type="entry name" value="FELS-2 PROPHAGE PROTEIN"/>
    <property type="match status" value="1"/>
</dbReference>
<protein>
    <recommendedName>
        <fullName evidence="3">Phage tail tape measure protein domain-containing protein</fullName>
    </recommendedName>
</protein>